<dbReference type="PANTHER" id="PTHR34704">
    <property type="entry name" value="ATPASE"/>
    <property type="match status" value="1"/>
</dbReference>
<gene>
    <name evidence="2" type="ORF">SAMN02910451_00893</name>
</gene>
<name>A0A1G5BZB0_9FIRM</name>
<proteinExistence type="predicted"/>
<sequence length="458" mass="52560">MEEQRQDDLSFLNRYYESGLSNILVVYGHRNIEQDAFLMKFMENRKSFFYSARSASGREQLRLWTEELKNDGIVADKIDSYYNLFGICADSVGRVPVVFVIRNFENILKTDQTFMSQLTDYIEKNGKFKQILVLLVSCDVNWVENSMVASLGNLAANIAGFRKIKPLPFSDLRSFYPGMSYKDAVMTYSVLGGQTGLWKYFDGSLSFKENVCKNILNKDSFLYGEAQRLTSENLRETSVYHTILSVMARGINKLNDIYHETGFSRAKISVYLKTLINHDFAYKAYSFGNVGRENVVKGVYKIADPLMDFYFSFIFPNESNLMRMPAERFYDIFISAGIQNYAAEHFKSVCREYILHCDEKGLFPFEIEEEGEWLGKEGSLDIIVQSDVGDTAIGMCCWQRQATHDDLISIESCAKKARLEGDYYYFFSTVGFDAWLQDAAMKPESKIRLIGIDELTNG</sequence>
<dbReference type="Proteomes" id="UP000183047">
    <property type="component" value="Unassembled WGS sequence"/>
</dbReference>
<dbReference type="AlphaFoldDB" id="A0A1G5BZB0"/>
<dbReference type="InterPro" id="IPR004256">
    <property type="entry name" value="DUF234"/>
</dbReference>
<evidence type="ECO:0000313" key="2">
    <source>
        <dbReference type="EMBL" id="SCX95478.1"/>
    </source>
</evidence>
<dbReference type="EMBL" id="FMUR01000005">
    <property type="protein sequence ID" value="SCX95478.1"/>
    <property type="molecule type" value="Genomic_DNA"/>
</dbReference>
<organism evidence="2 3">
    <name type="scientific">Butyrivibrio hungatei</name>
    <dbReference type="NCBI Taxonomy" id="185008"/>
    <lineage>
        <taxon>Bacteria</taxon>
        <taxon>Bacillati</taxon>
        <taxon>Bacillota</taxon>
        <taxon>Clostridia</taxon>
        <taxon>Lachnospirales</taxon>
        <taxon>Lachnospiraceae</taxon>
        <taxon>Butyrivibrio</taxon>
    </lineage>
</organism>
<dbReference type="OrthoDB" id="9813134at2"/>
<keyword evidence="3" id="KW-1185">Reference proteome</keyword>
<reference evidence="3" key="1">
    <citation type="submission" date="2016-10" db="EMBL/GenBank/DDBJ databases">
        <authorList>
            <person name="Varghese N."/>
            <person name="Submissions S."/>
        </authorList>
    </citation>
    <scope>NUCLEOTIDE SEQUENCE [LARGE SCALE GENOMIC DNA]</scope>
    <source>
        <strain evidence="3">XBD2006</strain>
    </source>
</reference>
<dbReference type="RefSeq" id="WP_074461628.1">
    <property type="nucleotide sequence ID" value="NZ_FMUR01000005.1"/>
</dbReference>
<evidence type="ECO:0000259" key="1">
    <source>
        <dbReference type="Pfam" id="PF03008"/>
    </source>
</evidence>
<dbReference type="Pfam" id="PF03008">
    <property type="entry name" value="DUF234"/>
    <property type="match status" value="1"/>
</dbReference>
<feature type="domain" description="DUF234" evidence="1">
    <location>
        <begin position="310"/>
        <end position="400"/>
    </location>
</feature>
<accession>A0A1G5BZB0</accession>
<dbReference type="PANTHER" id="PTHR34704:SF1">
    <property type="entry name" value="ATPASE"/>
    <property type="match status" value="1"/>
</dbReference>
<evidence type="ECO:0000313" key="3">
    <source>
        <dbReference type="Proteomes" id="UP000183047"/>
    </source>
</evidence>
<protein>
    <recommendedName>
        <fullName evidence="1">DUF234 domain-containing protein</fullName>
    </recommendedName>
</protein>